<dbReference type="InterPro" id="IPR001608">
    <property type="entry name" value="Ala_racemase_N"/>
</dbReference>
<name>A0A518DNL7_9BACT</name>
<dbReference type="Pfam" id="PF01168">
    <property type="entry name" value="Ala_racemase_N"/>
    <property type="match status" value="1"/>
</dbReference>
<dbReference type="EMBL" id="CP036433">
    <property type="protein sequence ID" value="QDU93429.1"/>
    <property type="molecule type" value="Genomic_DNA"/>
</dbReference>
<protein>
    <submittedName>
        <fullName evidence="4">D-threonine aldolase</fullName>
        <ecNumber evidence="4">4.1.2.42</ecNumber>
    </submittedName>
</protein>
<dbReference type="Proteomes" id="UP000317648">
    <property type="component" value="Chromosome"/>
</dbReference>
<evidence type="ECO:0000259" key="3">
    <source>
        <dbReference type="SMART" id="SM01119"/>
    </source>
</evidence>
<dbReference type="SMART" id="SM01119">
    <property type="entry name" value="D-ser_dehydrat"/>
    <property type="match status" value="1"/>
</dbReference>
<dbReference type="RefSeq" id="WP_145050226.1">
    <property type="nucleotide sequence ID" value="NZ_CP036433.1"/>
</dbReference>
<sequence>MKPPPLGSPLESLDTPALCIDLDAMEANIATVSQYCAAHQTAWRPHAKCHKSTDIGQKLVAAGAIGLTVAKLGEAEVMADAGITDLLIANLIVGPQKLARLVELRRRADPIVCVDHIDQAEPLSAAMAAAGLTVRVLIEVDIGMDRVGVAPNRTAVELATRVAALPGIALAGVMGYEGHLLTIPDLAEKRERIGRALSLLVDLQATLQQQGLPCGIVSCGGTGSYRVAAACPGVTEIQAGGAIFMDEFYRDACGVEGLQQSLFLIATVVGRPTPGRAIIDAGRKSLTMDLKPAVVRDRPGVRLDRLSAEHGILEVDPGVELRIGERVEIVPGYGDWTSFMHNQFYAVRQGRLEAIWPLQARGRLD</sequence>
<dbReference type="GO" id="GO:0043876">
    <property type="term" value="F:D-threonine aldolase activity"/>
    <property type="evidence" value="ECO:0007669"/>
    <property type="project" value="UniProtKB-EC"/>
</dbReference>
<proteinExistence type="inferred from homology"/>
<keyword evidence="5" id="KW-1185">Reference proteome</keyword>
<dbReference type="EC" id="4.1.2.42" evidence="4"/>
<gene>
    <name evidence="4" type="ORF">Pla8534_12090</name>
</gene>
<reference evidence="4 5" key="1">
    <citation type="submission" date="2019-02" db="EMBL/GenBank/DDBJ databases">
        <title>Deep-cultivation of Planctomycetes and their phenomic and genomic characterization uncovers novel biology.</title>
        <authorList>
            <person name="Wiegand S."/>
            <person name="Jogler M."/>
            <person name="Boedeker C."/>
            <person name="Pinto D."/>
            <person name="Vollmers J."/>
            <person name="Rivas-Marin E."/>
            <person name="Kohn T."/>
            <person name="Peeters S.H."/>
            <person name="Heuer A."/>
            <person name="Rast P."/>
            <person name="Oberbeckmann S."/>
            <person name="Bunk B."/>
            <person name="Jeske O."/>
            <person name="Meyerdierks A."/>
            <person name="Storesund J.E."/>
            <person name="Kallscheuer N."/>
            <person name="Luecker S."/>
            <person name="Lage O.M."/>
            <person name="Pohl T."/>
            <person name="Merkel B.J."/>
            <person name="Hornburger P."/>
            <person name="Mueller R.-W."/>
            <person name="Bruemmer F."/>
            <person name="Labrenz M."/>
            <person name="Spormann A.M."/>
            <person name="Op den Camp H."/>
            <person name="Overmann J."/>
            <person name="Amann R."/>
            <person name="Jetten M.S.M."/>
            <person name="Mascher T."/>
            <person name="Medema M.H."/>
            <person name="Devos D.P."/>
            <person name="Kaster A.-K."/>
            <person name="Ovreas L."/>
            <person name="Rohde M."/>
            <person name="Galperin M.Y."/>
            <person name="Jogler C."/>
        </authorList>
    </citation>
    <scope>NUCLEOTIDE SEQUENCE [LARGE SCALE GENOMIC DNA]</scope>
    <source>
        <strain evidence="4 5">Pla85_3_4</strain>
    </source>
</reference>
<comment type="similarity">
    <text evidence="1">Belongs to the DSD1 family.</text>
</comment>
<dbReference type="GO" id="GO:0036088">
    <property type="term" value="P:D-serine catabolic process"/>
    <property type="evidence" value="ECO:0007669"/>
    <property type="project" value="TreeGrafter"/>
</dbReference>
<dbReference type="AlphaFoldDB" id="A0A518DNL7"/>
<dbReference type="PANTHER" id="PTHR28004">
    <property type="entry name" value="ZGC:162816-RELATED"/>
    <property type="match status" value="1"/>
</dbReference>
<dbReference type="PANTHER" id="PTHR28004:SF2">
    <property type="entry name" value="D-SERINE DEHYDRATASE"/>
    <property type="match status" value="1"/>
</dbReference>
<dbReference type="GO" id="GO:0008721">
    <property type="term" value="F:D-serine ammonia-lyase activity"/>
    <property type="evidence" value="ECO:0007669"/>
    <property type="project" value="TreeGrafter"/>
</dbReference>
<dbReference type="Gene3D" id="2.40.37.20">
    <property type="entry name" value="D-serine dehydratase-like domain"/>
    <property type="match status" value="1"/>
</dbReference>
<dbReference type="Gene3D" id="3.20.20.10">
    <property type="entry name" value="Alanine racemase"/>
    <property type="match status" value="1"/>
</dbReference>
<dbReference type="OrthoDB" id="9788869at2"/>
<accession>A0A518DNL7</accession>
<dbReference type="InterPro" id="IPR029066">
    <property type="entry name" value="PLP-binding_barrel"/>
</dbReference>
<organism evidence="4 5">
    <name type="scientific">Lignipirellula cremea</name>
    <dbReference type="NCBI Taxonomy" id="2528010"/>
    <lineage>
        <taxon>Bacteria</taxon>
        <taxon>Pseudomonadati</taxon>
        <taxon>Planctomycetota</taxon>
        <taxon>Planctomycetia</taxon>
        <taxon>Pirellulales</taxon>
        <taxon>Pirellulaceae</taxon>
        <taxon>Lignipirellula</taxon>
    </lineage>
</organism>
<dbReference type="SUPFAM" id="SSF51419">
    <property type="entry name" value="PLP-binding barrel"/>
    <property type="match status" value="1"/>
</dbReference>
<evidence type="ECO:0000256" key="2">
    <source>
        <dbReference type="ARBA" id="ARBA00023239"/>
    </source>
</evidence>
<dbReference type="InterPro" id="IPR042208">
    <property type="entry name" value="D-ser_dehydrat-like_sf"/>
</dbReference>
<dbReference type="CDD" id="cd06819">
    <property type="entry name" value="PLPDE_III_LS_D-TA"/>
    <property type="match status" value="1"/>
</dbReference>
<evidence type="ECO:0000313" key="4">
    <source>
        <dbReference type="EMBL" id="QDU93429.1"/>
    </source>
</evidence>
<dbReference type="InterPro" id="IPR026956">
    <property type="entry name" value="D-ser_dehydrat-like_dom"/>
</dbReference>
<feature type="domain" description="D-serine dehydratase-like" evidence="3">
    <location>
        <begin position="261"/>
        <end position="348"/>
    </location>
</feature>
<evidence type="ECO:0000256" key="1">
    <source>
        <dbReference type="ARBA" id="ARBA00005323"/>
    </source>
</evidence>
<keyword evidence="2 4" id="KW-0456">Lyase</keyword>
<dbReference type="KEGG" id="lcre:Pla8534_12090"/>
<evidence type="ECO:0000313" key="5">
    <source>
        <dbReference type="Proteomes" id="UP000317648"/>
    </source>
</evidence>
<dbReference type="InterPro" id="IPR051466">
    <property type="entry name" value="D-amino_acid_metab_enzyme"/>
</dbReference>
<dbReference type="Pfam" id="PF14031">
    <property type="entry name" value="D-ser_dehydrat"/>
    <property type="match status" value="1"/>
</dbReference>